<organism evidence="1 2">
    <name type="scientific">Prevotella veroralis F0319</name>
    <dbReference type="NCBI Taxonomy" id="649761"/>
    <lineage>
        <taxon>Bacteria</taxon>
        <taxon>Pseudomonadati</taxon>
        <taxon>Bacteroidota</taxon>
        <taxon>Bacteroidia</taxon>
        <taxon>Bacteroidales</taxon>
        <taxon>Prevotellaceae</taxon>
        <taxon>Prevotella</taxon>
    </lineage>
</organism>
<dbReference type="eggNOG" id="COG4679">
    <property type="taxonomic scope" value="Bacteria"/>
</dbReference>
<keyword evidence="2" id="KW-1185">Reference proteome</keyword>
<dbReference type="STRING" id="649761.HMPREF0973_02061"/>
<gene>
    <name evidence="1" type="ORF">HMPREF0973_02061</name>
</gene>
<accession>C9MR26</accession>
<dbReference type="Proteomes" id="UP000003327">
    <property type="component" value="Unassembled WGS sequence"/>
</dbReference>
<dbReference type="RefSeq" id="WP_004383758.1">
    <property type="nucleotide sequence ID" value="NZ_GG698715.1"/>
</dbReference>
<evidence type="ECO:0000313" key="1">
    <source>
        <dbReference type="EMBL" id="EEX17999.1"/>
    </source>
</evidence>
<sequence length="114" mass="13604">MIEHEIKVVMMDEAVAFVRSLPQKVQEKITYNFLKIQQGLISKELFKKLEGTEIWEFRTLFNGNCYRLFSFWDTDTETLIIATHGIIKKTQKTPKKEISKAEIIKQEYFKQKER</sequence>
<protein>
    <submittedName>
        <fullName evidence="1">Toxin-antitoxin system, toxin component, RelE family</fullName>
    </submittedName>
</protein>
<dbReference type="AlphaFoldDB" id="C9MR26"/>
<dbReference type="InterPro" id="IPR009241">
    <property type="entry name" value="HigB-like"/>
</dbReference>
<comment type="caution">
    <text evidence="1">The sequence shown here is derived from an EMBL/GenBank/DDBJ whole genome shotgun (WGS) entry which is preliminary data.</text>
</comment>
<dbReference type="EMBL" id="ACVA01000048">
    <property type="protein sequence ID" value="EEX17999.1"/>
    <property type="molecule type" value="Genomic_DNA"/>
</dbReference>
<dbReference type="Pfam" id="PF05973">
    <property type="entry name" value="Gp49"/>
    <property type="match status" value="1"/>
</dbReference>
<evidence type="ECO:0000313" key="2">
    <source>
        <dbReference type="Proteomes" id="UP000003327"/>
    </source>
</evidence>
<dbReference type="HOGENOM" id="CLU_122734_1_0_10"/>
<reference evidence="1 2" key="1">
    <citation type="submission" date="2009-09" db="EMBL/GenBank/DDBJ databases">
        <authorList>
            <person name="Weinstock G."/>
            <person name="Sodergren E."/>
            <person name="Clifton S."/>
            <person name="Fulton L."/>
            <person name="Fulton B."/>
            <person name="Courtney L."/>
            <person name="Fronick C."/>
            <person name="Harrison M."/>
            <person name="Strong C."/>
            <person name="Farmer C."/>
            <person name="Delahaunty K."/>
            <person name="Markovic C."/>
            <person name="Hall O."/>
            <person name="Minx P."/>
            <person name="Tomlinson C."/>
            <person name="Mitreva M."/>
            <person name="Nelson J."/>
            <person name="Hou S."/>
            <person name="Wollam A."/>
            <person name="Pepin K.H."/>
            <person name="Johnson M."/>
            <person name="Bhonagiri V."/>
            <person name="Nash W.E."/>
            <person name="Warren W."/>
            <person name="Chinwalla A."/>
            <person name="Mardis E.R."/>
            <person name="Wilson R.K."/>
        </authorList>
    </citation>
    <scope>NUCLEOTIDE SEQUENCE [LARGE SCALE GENOMIC DNA]</scope>
    <source>
        <strain evidence="1 2">F0319</strain>
    </source>
</reference>
<dbReference type="OrthoDB" id="573082at2"/>
<proteinExistence type="predicted"/>
<name>C9MR26_9BACT</name>